<protein>
    <recommendedName>
        <fullName evidence="3">Regulatory protein GemA</fullName>
    </recommendedName>
</protein>
<dbReference type="AlphaFoldDB" id="E1QHC7"/>
<evidence type="ECO:0000313" key="1">
    <source>
        <dbReference type="EMBL" id="ADK84970.1"/>
    </source>
</evidence>
<dbReference type="eggNOG" id="COG4382">
    <property type="taxonomic scope" value="Bacteria"/>
</dbReference>
<dbReference type="OrthoDB" id="5459716at2"/>
<sequence length="144" mass="16431">MDRNAMLAKIHIGRKTMGWDEDAYRDVLRGRYGVDSAAKLKPADLADMCAYLAGQGVSFKPAAKAKEKARWYAIPDRTPHCQQKRYIAALWRALGWKASGLDTRCKKQFGVDKFLWLHDQDKLQILAKDLHNRCKKRGIDPTPC</sequence>
<dbReference type="EMBL" id="CP002085">
    <property type="protein sequence ID" value="ADK84970.1"/>
    <property type="molecule type" value="Genomic_DNA"/>
</dbReference>
<proteinExistence type="predicted"/>
<dbReference type="HOGENOM" id="CLU_140907_0_0_7"/>
<dbReference type="Pfam" id="PF06252">
    <property type="entry name" value="GemA"/>
    <property type="match status" value="1"/>
</dbReference>
<evidence type="ECO:0000313" key="2">
    <source>
        <dbReference type="Proteomes" id="UP000009047"/>
    </source>
</evidence>
<dbReference type="InterPro" id="IPR009363">
    <property type="entry name" value="Phage_Mu_Gp16"/>
</dbReference>
<dbReference type="RefSeq" id="WP_013258423.1">
    <property type="nucleotide sequence ID" value="NC_014365.1"/>
</dbReference>
<keyword evidence="2" id="KW-1185">Reference proteome</keyword>
<dbReference type="Proteomes" id="UP000009047">
    <property type="component" value="Chromosome"/>
</dbReference>
<gene>
    <name evidence="1" type="ordered locus">Deba_1602</name>
</gene>
<reference evidence="1 2" key="1">
    <citation type="journal article" date="2010" name="Stand. Genomic Sci.">
        <title>Complete genome sequence of Desulfarculus baarsii type strain (2st14).</title>
        <authorList>
            <person name="Sun H."/>
            <person name="Spring S."/>
            <person name="Lapidus A."/>
            <person name="Davenport K."/>
            <person name="Del Rio T.G."/>
            <person name="Tice H."/>
            <person name="Nolan M."/>
            <person name="Copeland A."/>
            <person name="Cheng J.F."/>
            <person name="Lucas S."/>
            <person name="Tapia R."/>
            <person name="Goodwin L."/>
            <person name="Pitluck S."/>
            <person name="Ivanova N."/>
            <person name="Pagani I."/>
            <person name="Mavromatis K."/>
            <person name="Ovchinnikova G."/>
            <person name="Pati A."/>
            <person name="Chen A."/>
            <person name="Palaniappan K."/>
            <person name="Hauser L."/>
            <person name="Chang Y.J."/>
            <person name="Jeffries C.D."/>
            <person name="Detter J.C."/>
            <person name="Han C."/>
            <person name="Rohde M."/>
            <person name="Brambilla E."/>
            <person name="Goker M."/>
            <person name="Woyke T."/>
            <person name="Bristow J."/>
            <person name="Eisen J.A."/>
            <person name="Markowitz V."/>
            <person name="Hugenholtz P."/>
            <person name="Kyrpides N.C."/>
            <person name="Klenk H.P."/>
            <person name="Land M."/>
        </authorList>
    </citation>
    <scope>NUCLEOTIDE SEQUENCE [LARGE SCALE GENOMIC DNA]</scope>
    <source>
        <strain evidence="2">ATCC 33931 / DSM 2075 / LMG 7858 / VKM B-1802 / 2st14</strain>
    </source>
</reference>
<name>E1QHC7_DESB2</name>
<dbReference type="KEGG" id="dbr:Deba_1602"/>
<dbReference type="STRING" id="644282.Deba_1602"/>
<evidence type="ECO:0008006" key="3">
    <source>
        <dbReference type="Google" id="ProtNLM"/>
    </source>
</evidence>
<accession>E1QHC7</accession>
<organism evidence="1 2">
    <name type="scientific">Desulfarculus baarsii (strain ATCC 33931 / DSM 2075 / LMG 7858 / VKM B-1802 / 2st14)</name>
    <dbReference type="NCBI Taxonomy" id="644282"/>
    <lineage>
        <taxon>Bacteria</taxon>
        <taxon>Pseudomonadati</taxon>
        <taxon>Thermodesulfobacteriota</taxon>
        <taxon>Desulfarculia</taxon>
        <taxon>Desulfarculales</taxon>
        <taxon>Desulfarculaceae</taxon>
        <taxon>Desulfarculus</taxon>
    </lineage>
</organism>